<feature type="transmembrane region" description="Helical" evidence="5">
    <location>
        <begin position="310"/>
        <end position="329"/>
    </location>
</feature>
<dbReference type="InterPro" id="IPR013587">
    <property type="entry name" value="Nitrate/nitrite_sensing"/>
</dbReference>
<dbReference type="CDD" id="cd11386">
    <property type="entry name" value="MCP_signal"/>
    <property type="match status" value="1"/>
</dbReference>
<feature type="domain" description="HAMP" evidence="7">
    <location>
        <begin position="334"/>
        <end position="387"/>
    </location>
</feature>
<evidence type="ECO:0000259" key="6">
    <source>
        <dbReference type="PROSITE" id="PS50111"/>
    </source>
</evidence>
<dbReference type="AlphaFoldDB" id="A0A4R6X7C2"/>
<evidence type="ECO:0000256" key="3">
    <source>
        <dbReference type="ARBA" id="ARBA00029447"/>
    </source>
</evidence>
<dbReference type="PROSITE" id="PS50885">
    <property type="entry name" value="HAMP"/>
    <property type="match status" value="1"/>
</dbReference>
<dbReference type="InterPro" id="IPR003660">
    <property type="entry name" value="HAMP_dom"/>
</dbReference>
<dbReference type="SMART" id="SM00283">
    <property type="entry name" value="MA"/>
    <property type="match status" value="1"/>
</dbReference>
<dbReference type="Pfam" id="PF08376">
    <property type="entry name" value="NIT"/>
    <property type="match status" value="1"/>
</dbReference>
<dbReference type="SUPFAM" id="SSF58104">
    <property type="entry name" value="Methyl-accepting chemotaxis protein (MCP) signaling domain"/>
    <property type="match status" value="1"/>
</dbReference>
<keyword evidence="5" id="KW-1133">Transmembrane helix</keyword>
<evidence type="ECO:0000256" key="4">
    <source>
        <dbReference type="PROSITE-ProRule" id="PRU00284"/>
    </source>
</evidence>
<protein>
    <submittedName>
        <fullName evidence="8">Methyl-accepting chemotaxis protein</fullName>
    </submittedName>
</protein>
<evidence type="ECO:0000313" key="9">
    <source>
        <dbReference type="Proteomes" id="UP000295729"/>
    </source>
</evidence>
<dbReference type="InterPro" id="IPR004089">
    <property type="entry name" value="MCPsignal_dom"/>
</dbReference>
<dbReference type="PROSITE" id="PS50111">
    <property type="entry name" value="CHEMOTAXIS_TRANSDUC_2"/>
    <property type="match status" value="1"/>
</dbReference>
<organism evidence="8 9">
    <name type="scientific">Marinomonas communis</name>
    <dbReference type="NCBI Taxonomy" id="28254"/>
    <lineage>
        <taxon>Bacteria</taxon>
        <taxon>Pseudomonadati</taxon>
        <taxon>Pseudomonadota</taxon>
        <taxon>Gammaproteobacteria</taxon>
        <taxon>Oceanospirillales</taxon>
        <taxon>Oceanospirillaceae</taxon>
        <taxon>Marinomonas</taxon>
    </lineage>
</organism>
<dbReference type="GO" id="GO:0006935">
    <property type="term" value="P:chemotaxis"/>
    <property type="evidence" value="ECO:0007669"/>
    <property type="project" value="UniProtKB-ARBA"/>
</dbReference>
<dbReference type="GO" id="GO:0016020">
    <property type="term" value="C:membrane"/>
    <property type="evidence" value="ECO:0007669"/>
    <property type="project" value="UniProtKB-SubCell"/>
</dbReference>
<keyword evidence="2 4" id="KW-0807">Transducer</keyword>
<dbReference type="EMBL" id="SNZA01000004">
    <property type="protein sequence ID" value="TDR12643.1"/>
    <property type="molecule type" value="Genomic_DNA"/>
</dbReference>
<evidence type="ECO:0000313" key="8">
    <source>
        <dbReference type="EMBL" id="TDR12643.1"/>
    </source>
</evidence>
<proteinExistence type="inferred from homology"/>
<comment type="similarity">
    <text evidence="3">Belongs to the methyl-accepting chemotaxis (MCP) protein family.</text>
</comment>
<sequence length="665" mass="73406">MEKPVLKNLKVSHAIAVVGLLPLLLVLVLAFFLGSGLLDSIRDTQKANDIVRLTEKLDGIAHNFAVERGLSAGFLGSKGEQGRDAVAKQRVVADQMEQALRDVKPTDFQQLTEAELTSLVQPTLNLLNDKASIRQKVDALEPDNGAFAYYSKLNDTALRGIQRSITLVRSTEIDQELSMRLALLWMKERIGQYRGALNGVFGAGKSSEKRFVEINGYLADEKVWEHYFQDMASAEYRVQLQALKQTPEWKAVDSVLMRFQQTENLDQIQGPPNWFKMATAKIGLVKKLSDQIGLTVHDHAEEKEARDNTIFITVITVILVVVAFVLFLMQKVMSSVSSRVAMVHKALTSVGEQKDFTVNLTVGSNDELGQIMHELNRHLNHLSSTFGMLVSKSNESKSSMDDLIAQARIAVKETQEQQARTDQIAASIEEMSLTSGTISVDMQEAAQATETIQSRASEGRAGVHSIQSSIETLTREVRGGFDSVQQVTGQTEQIASILQTIESIAEQTNLLALNAAIEAARAGEQGRGFAVVADEVRSLAQRTQDSTEEIRSMIETLIHSSKSALTSMESCSTMATGTAEEVVKNAEMIESLLESVDAINMTIERVATAAEEQSQVTEDINQNVQMVRDRSSHISEVVDLTETEAKRAQDRFDEVLTEVSSYRLR</sequence>
<comment type="subcellular location">
    <subcellularLocation>
        <location evidence="1">Membrane</location>
    </subcellularLocation>
</comment>
<evidence type="ECO:0000256" key="5">
    <source>
        <dbReference type="SAM" id="Phobius"/>
    </source>
</evidence>
<dbReference type="Proteomes" id="UP000295729">
    <property type="component" value="Unassembled WGS sequence"/>
</dbReference>
<dbReference type="Gene3D" id="1.10.287.950">
    <property type="entry name" value="Methyl-accepting chemotaxis protein"/>
    <property type="match status" value="1"/>
</dbReference>
<dbReference type="OrthoDB" id="2489132at2"/>
<keyword evidence="5" id="KW-0812">Transmembrane</keyword>
<dbReference type="PANTHER" id="PTHR32089">
    <property type="entry name" value="METHYL-ACCEPTING CHEMOTAXIS PROTEIN MCPB"/>
    <property type="match status" value="1"/>
</dbReference>
<dbReference type="PANTHER" id="PTHR32089:SF41">
    <property type="entry name" value="METHYL-ACCEPTING CHEMOTAXIS PROTEIN"/>
    <property type="match status" value="1"/>
</dbReference>
<dbReference type="Pfam" id="PF00015">
    <property type="entry name" value="MCPsignal"/>
    <property type="match status" value="1"/>
</dbReference>
<comment type="caution">
    <text evidence="8">The sequence shown here is derived from an EMBL/GenBank/DDBJ whole genome shotgun (WGS) entry which is preliminary data.</text>
</comment>
<evidence type="ECO:0000259" key="7">
    <source>
        <dbReference type="PROSITE" id="PS50885"/>
    </source>
</evidence>
<evidence type="ECO:0000256" key="2">
    <source>
        <dbReference type="ARBA" id="ARBA00023224"/>
    </source>
</evidence>
<name>A0A4R6X7C2_9GAMM</name>
<feature type="domain" description="Methyl-accepting transducer" evidence="6">
    <location>
        <begin position="392"/>
        <end position="628"/>
    </location>
</feature>
<reference evidence="8 9" key="1">
    <citation type="submission" date="2019-03" db="EMBL/GenBank/DDBJ databases">
        <title>Genomic Encyclopedia of Type Strains, Phase IV (KMG-IV): sequencing the most valuable type-strain genomes for metagenomic binning, comparative biology and taxonomic classification.</title>
        <authorList>
            <person name="Goeker M."/>
        </authorList>
    </citation>
    <scope>NUCLEOTIDE SEQUENCE [LARGE SCALE GENOMIC DNA]</scope>
    <source>
        <strain evidence="8 9">DSM 5604</strain>
    </source>
</reference>
<keyword evidence="9" id="KW-1185">Reference proteome</keyword>
<gene>
    <name evidence="8" type="ORF">C8D85_2681</name>
</gene>
<dbReference type="GO" id="GO:0007165">
    <property type="term" value="P:signal transduction"/>
    <property type="evidence" value="ECO:0007669"/>
    <property type="project" value="UniProtKB-KW"/>
</dbReference>
<evidence type="ECO:0000256" key="1">
    <source>
        <dbReference type="ARBA" id="ARBA00004370"/>
    </source>
</evidence>
<dbReference type="FunFam" id="1.10.287.950:FF:000001">
    <property type="entry name" value="Methyl-accepting chemotaxis sensory transducer"/>
    <property type="match status" value="1"/>
</dbReference>
<accession>A0A4R6X7C2</accession>
<keyword evidence="5" id="KW-0472">Membrane</keyword>